<keyword evidence="3" id="KW-1185">Reference proteome</keyword>
<feature type="transmembrane region" description="Helical" evidence="1">
    <location>
        <begin position="14"/>
        <end position="37"/>
    </location>
</feature>
<sequence length="185" mass="20691">MASNGAAAGVPTTIVFTLIISFFALFASVTCVTLYYYKRDPRRLERLRQFEQAAEGREIIPLGACAEPPIIWEVWADGHPKQTSKWEDLLPLNLTYGHDRLRTPALLTSQNRDTEWMSFGRTTDENTQHLDSNYGPRSNPATTDCNISVFITMPSPYKHPPSEFGGELAIGTAEVSYGRSEPPRP</sequence>
<dbReference type="AlphaFoldDB" id="A0A9P6HJ18"/>
<keyword evidence="1" id="KW-1133">Transmembrane helix</keyword>
<reference evidence="2" key="2">
    <citation type="submission" date="2020-11" db="EMBL/GenBank/DDBJ databases">
        <authorList>
            <consortium name="DOE Joint Genome Institute"/>
            <person name="Kuo A."/>
            <person name="Miyauchi S."/>
            <person name="Kiss E."/>
            <person name="Drula E."/>
            <person name="Kohler A."/>
            <person name="Sanchez-Garcia M."/>
            <person name="Andreopoulos B."/>
            <person name="Barry K.W."/>
            <person name="Bonito G."/>
            <person name="Buee M."/>
            <person name="Carver A."/>
            <person name="Chen C."/>
            <person name="Cichocki N."/>
            <person name="Clum A."/>
            <person name="Culley D."/>
            <person name="Crous P.W."/>
            <person name="Fauchery L."/>
            <person name="Girlanda M."/>
            <person name="Hayes R."/>
            <person name="Keri Z."/>
            <person name="Labutti K."/>
            <person name="Lipzen A."/>
            <person name="Lombard V."/>
            <person name="Magnuson J."/>
            <person name="Maillard F."/>
            <person name="Morin E."/>
            <person name="Murat C."/>
            <person name="Nolan M."/>
            <person name="Ohm R."/>
            <person name="Pangilinan J."/>
            <person name="Pereira M."/>
            <person name="Perotto S."/>
            <person name="Peter M."/>
            <person name="Riley R."/>
            <person name="Sitrit Y."/>
            <person name="Stielow B."/>
            <person name="Szollosi G."/>
            <person name="Zifcakova L."/>
            <person name="Stursova M."/>
            <person name="Spatafora J.W."/>
            <person name="Tedersoo L."/>
            <person name="Vaario L.-M."/>
            <person name="Yamada A."/>
            <person name="Yan M."/>
            <person name="Wang P."/>
            <person name="Xu J."/>
            <person name="Bruns T."/>
            <person name="Baldrian P."/>
            <person name="Vilgalys R."/>
            <person name="Henrissat B."/>
            <person name="Grigoriev I.V."/>
            <person name="Hibbett D."/>
            <person name="Nagy L.G."/>
            <person name="Martin F.M."/>
        </authorList>
    </citation>
    <scope>NUCLEOTIDE SEQUENCE</scope>
    <source>
        <strain evidence="2">UH-Tt-Lm1</strain>
    </source>
</reference>
<comment type="caution">
    <text evidence="2">The sequence shown here is derived from an EMBL/GenBank/DDBJ whole genome shotgun (WGS) entry which is preliminary data.</text>
</comment>
<evidence type="ECO:0000256" key="1">
    <source>
        <dbReference type="SAM" id="Phobius"/>
    </source>
</evidence>
<reference evidence="2" key="1">
    <citation type="journal article" date="2020" name="Nat. Commun.">
        <title>Large-scale genome sequencing of mycorrhizal fungi provides insights into the early evolution of symbiotic traits.</title>
        <authorList>
            <person name="Miyauchi S."/>
            <person name="Kiss E."/>
            <person name="Kuo A."/>
            <person name="Drula E."/>
            <person name="Kohler A."/>
            <person name="Sanchez-Garcia M."/>
            <person name="Morin E."/>
            <person name="Andreopoulos B."/>
            <person name="Barry K.W."/>
            <person name="Bonito G."/>
            <person name="Buee M."/>
            <person name="Carver A."/>
            <person name="Chen C."/>
            <person name="Cichocki N."/>
            <person name="Clum A."/>
            <person name="Culley D."/>
            <person name="Crous P.W."/>
            <person name="Fauchery L."/>
            <person name="Girlanda M."/>
            <person name="Hayes R.D."/>
            <person name="Keri Z."/>
            <person name="LaButti K."/>
            <person name="Lipzen A."/>
            <person name="Lombard V."/>
            <person name="Magnuson J."/>
            <person name="Maillard F."/>
            <person name="Murat C."/>
            <person name="Nolan M."/>
            <person name="Ohm R.A."/>
            <person name="Pangilinan J."/>
            <person name="Pereira M.F."/>
            <person name="Perotto S."/>
            <person name="Peter M."/>
            <person name="Pfister S."/>
            <person name="Riley R."/>
            <person name="Sitrit Y."/>
            <person name="Stielow J.B."/>
            <person name="Szollosi G."/>
            <person name="Zifcakova L."/>
            <person name="Stursova M."/>
            <person name="Spatafora J.W."/>
            <person name="Tedersoo L."/>
            <person name="Vaario L.M."/>
            <person name="Yamada A."/>
            <person name="Yan M."/>
            <person name="Wang P."/>
            <person name="Xu J."/>
            <person name="Bruns T."/>
            <person name="Baldrian P."/>
            <person name="Vilgalys R."/>
            <person name="Dunand C."/>
            <person name="Henrissat B."/>
            <person name="Grigoriev I.V."/>
            <person name="Hibbett D."/>
            <person name="Nagy L.G."/>
            <person name="Martin F.M."/>
        </authorList>
    </citation>
    <scope>NUCLEOTIDE SEQUENCE</scope>
    <source>
        <strain evidence="2">UH-Tt-Lm1</strain>
    </source>
</reference>
<evidence type="ECO:0000313" key="3">
    <source>
        <dbReference type="Proteomes" id="UP000736335"/>
    </source>
</evidence>
<gene>
    <name evidence="2" type="ORF">BJ322DRAFT_1048150</name>
</gene>
<name>A0A9P6HJ18_9AGAM</name>
<dbReference type="EMBL" id="WIUZ02000004">
    <property type="protein sequence ID" value="KAF9788297.1"/>
    <property type="molecule type" value="Genomic_DNA"/>
</dbReference>
<evidence type="ECO:0000313" key="2">
    <source>
        <dbReference type="EMBL" id="KAF9788297.1"/>
    </source>
</evidence>
<accession>A0A9P6HJ18</accession>
<proteinExistence type="predicted"/>
<keyword evidence="1" id="KW-0812">Transmembrane</keyword>
<protein>
    <submittedName>
        <fullName evidence="2">Uncharacterized protein</fullName>
    </submittedName>
</protein>
<organism evidence="2 3">
    <name type="scientific">Thelephora terrestris</name>
    <dbReference type="NCBI Taxonomy" id="56493"/>
    <lineage>
        <taxon>Eukaryota</taxon>
        <taxon>Fungi</taxon>
        <taxon>Dikarya</taxon>
        <taxon>Basidiomycota</taxon>
        <taxon>Agaricomycotina</taxon>
        <taxon>Agaricomycetes</taxon>
        <taxon>Thelephorales</taxon>
        <taxon>Thelephoraceae</taxon>
        <taxon>Thelephora</taxon>
    </lineage>
</organism>
<dbReference type="Proteomes" id="UP000736335">
    <property type="component" value="Unassembled WGS sequence"/>
</dbReference>
<keyword evidence="1" id="KW-0472">Membrane</keyword>